<comment type="caution">
    <text evidence="2">The sequence shown here is derived from an EMBL/GenBank/DDBJ whole genome shotgun (WGS) entry which is preliminary data.</text>
</comment>
<evidence type="ECO:0000313" key="3">
    <source>
        <dbReference type="Proteomes" id="UP001237642"/>
    </source>
</evidence>
<evidence type="ECO:0000259" key="1">
    <source>
        <dbReference type="Pfam" id="PF00646"/>
    </source>
</evidence>
<reference evidence="2" key="1">
    <citation type="submission" date="2023-02" db="EMBL/GenBank/DDBJ databases">
        <title>Genome of toxic invasive species Heracleum sosnowskyi carries increased number of genes despite the absence of recent whole-genome duplications.</title>
        <authorList>
            <person name="Schelkunov M."/>
            <person name="Shtratnikova V."/>
            <person name="Makarenko M."/>
            <person name="Klepikova A."/>
            <person name="Omelchenko D."/>
            <person name="Novikova G."/>
            <person name="Obukhova E."/>
            <person name="Bogdanov V."/>
            <person name="Penin A."/>
            <person name="Logacheva M."/>
        </authorList>
    </citation>
    <scope>NUCLEOTIDE SEQUENCE</scope>
    <source>
        <strain evidence="2">Hsosn_3</strain>
        <tissue evidence="2">Leaf</tissue>
    </source>
</reference>
<gene>
    <name evidence="2" type="ORF">POM88_016453</name>
</gene>
<sequence length="341" mass="39539">MKRRTQIHKPHSKKQDKIQAFSQSSMRAGIIDDGAQLLIPKAHRATKRQRLQRNDKTLFKWNHLPQDLMRLVTNKLNYEEHVCLRATCKNWNAVKHSAIDFIHDIPLGSIALILMKTANTGFKNFFNFLIYWIRGQTQKTIKALLNHVPIQELYHWGHGVHRPEESMFTYFMTMAQRLGNMDAEFYWVCKSVVLRNHVYYDILEYSYKIIEDLSKKGHMLSLLFKNMFDIYFLPGKRQDVVNAIIIMITSPETNNAITGMIMALKKIGGQIYPDTIFDALSGTPICNAQVPNNDNHYQPDGYPVHPDQIDDYTCPNCKVALLMGCLSAYLIDSIDYYLDLF</sequence>
<keyword evidence="3" id="KW-1185">Reference proteome</keyword>
<dbReference type="Proteomes" id="UP001237642">
    <property type="component" value="Unassembled WGS sequence"/>
</dbReference>
<feature type="domain" description="F-box" evidence="1">
    <location>
        <begin position="61"/>
        <end position="93"/>
    </location>
</feature>
<dbReference type="InterPro" id="IPR001810">
    <property type="entry name" value="F-box_dom"/>
</dbReference>
<organism evidence="2 3">
    <name type="scientific">Heracleum sosnowskyi</name>
    <dbReference type="NCBI Taxonomy" id="360622"/>
    <lineage>
        <taxon>Eukaryota</taxon>
        <taxon>Viridiplantae</taxon>
        <taxon>Streptophyta</taxon>
        <taxon>Embryophyta</taxon>
        <taxon>Tracheophyta</taxon>
        <taxon>Spermatophyta</taxon>
        <taxon>Magnoliopsida</taxon>
        <taxon>eudicotyledons</taxon>
        <taxon>Gunneridae</taxon>
        <taxon>Pentapetalae</taxon>
        <taxon>asterids</taxon>
        <taxon>campanulids</taxon>
        <taxon>Apiales</taxon>
        <taxon>Apiaceae</taxon>
        <taxon>Apioideae</taxon>
        <taxon>apioid superclade</taxon>
        <taxon>Tordylieae</taxon>
        <taxon>Tordyliinae</taxon>
        <taxon>Heracleum</taxon>
    </lineage>
</organism>
<dbReference type="EMBL" id="JAUIZM010000004">
    <property type="protein sequence ID" value="KAK1388275.1"/>
    <property type="molecule type" value="Genomic_DNA"/>
</dbReference>
<accession>A0AAD8MSZ5</accession>
<name>A0AAD8MSZ5_9APIA</name>
<reference evidence="2" key="2">
    <citation type="submission" date="2023-05" db="EMBL/GenBank/DDBJ databases">
        <authorList>
            <person name="Schelkunov M.I."/>
        </authorList>
    </citation>
    <scope>NUCLEOTIDE SEQUENCE</scope>
    <source>
        <strain evidence="2">Hsosn_3</strain>
        <tissue evidence="2">Leaf</tissue>
    </source>
</reference>
<dbReference type="Pfam" id="PF00646">
    <property type="entry name" value="F-box"/>
    <property type="match status" value="1"/>
</dbReference>
<dbReference type="AlphaFoldDB" id="A0AAD8MSZ5"/>
<evidence type="ECO:0000313" key="2">
    <source>
        <dbReference type="EMBL" id="KAK1388275.1"/>
    </source>
</evidence>
<proteinExistence type="predicted"/>
<protein>
    <submittedName>
        <fullName evidence="2">F-box domain-containing protein</fullName>
    </submittedName>
</protein>